<proteinExistence type="predicted"/>
<dbReference type="Proteomes" id="UP000605846">
    <property type="component" value="Unassembled WGS sequence"/>
</dbReference>
<dbReference type="OrthoDB" id="2277655at2759"/>
<dbReference type="EMBL" id="JABAYA010000240">
    <property type="protein sequence ID" value="KAF7721729.1"/>
    <property type="molecule type" value="Genomic_DNA"/>
</dbReference>
<sequence length="89" mass="9774">MASNPAHYRSPARDPVGLGQIPCPSLDDPRVCGILVKGYIMETYVMDCCHLPVYRHLLLDSVTLPSSATLFALFPSLFRSLLQVKNIAA</sequence>
<protein>
    <submittedName>
        <fullName evidence="1">Uncharacterized protein</fullName>
    </submittedName>
</protein>
<comment type="caution">
    <text evidence="1">The sequence shown here is derived from an EMBL/GenBank/DDBJ whole genome shotgun (WGS) entry which is preliminary data.</text>
</comment>
<evidence type="ECO:0000313" key="2">
    <source>
        <dbReference type="Proteomes" id="UP000605846"/>
    </source>
</evidence>
<name>A0A8H7BQD8_9FUNG</name>
<gene>
    <name evidence="1" type="ORF">EC973_004265</name>
</gene>
<evidence type="ECO:0000313" key="1">
    <source>
        <dbReference type="EMBL" id="KAF7721729.1"/>
    </source>
</evidence>
<organism evidence="1 2">
    <name type="scientific">Apophysomyces ossiformis</name>
    <dbReference type="NCBI Taxonomy" id="679940"/>
    <lineage>
        <taxon>Eukaryota</taxon>
        <taxon>Fungi</taxon>
        <taxon>Fungi incertae sedis</taxon>
        <taxon>Mucoromycota</taxon>
        <taxon>Mucoromycotina</taxon>
        <taxon>Mucoromycetes</taxon>
        <taxon>Mucorales</taxon>
        <taxon>Mucorineae</taxon>
        <taxon>Mucoraceae</taxon>
        <taxon>Apophysomyces</taxon>
    </lineage>
</organism>
<keyword evidence="2" id="KW-1185">Reference proteome</keyword>
<dbReference type="AlphaFoldDB" id="A0A8H7BQD8"/>
<reference evidence="1" key="1">
    <citation type="submission" date="2020-01" db="EMBL/GenBank/DDBJ databases">
        <title>Genome Sequencing of Three Apophysomyces-Like Fungal Strains Confirms a Novel Fungal Genus in the Mucoromycota with divergent Burkholderia-like Endosymbiotic Bacteria.</title>
        <authorList>
            <person name="Stajich J.E."/>
            <person name="Macias A.M."/>
            <person name="Carter-House D."/>
            <person name="Lovett B."/>
            <person name="Kasson L.R."/>
            <person name="Berry K."/>
            <person name="Grigoriev I."/>
            <person name="Chang Y."/>
            <person name="Spatafora J."/>
            <person name="Kasson M.T."/>
        </authorList>
    </citation>
    <scope>NUCLEOTIDE SEQUENCE</scope>
    <source>
        <strain evidence="1">NRRL A-21654</strain>
    </source>
</reference>
<accession>A0A8H7BQD8</accession>